<dbReference type="PIRSF" id="PIRSF039020">
    <property type="entry name" value="EhpR"/>
    <property type="match status" value="1"/>
</dbReference>
<protein>
    <recommendedName>
        <fullName evidence="1">Phenazine antibiotic resistance protein</fullName>
    </recommendedName>
</protein>
<dbReference type="Gene3D" id="3.30.720.110">
    <property type="match status" value="1"/>
</dbReference>
<proteinExistence type="predicted"/>
<dbReference type="SUPFAM" id="SSF54593">
    <property type="entry name" value="Glyoxalase/Bleomycin resistance protein/Dihydroxybiphenyl dioxygenase"/>
    <property type="match status" value="1"/>
</dbReference>
<gene>
    <name evidence="3" type="ORF">FE394_18070</name>
</gene>
<dbReference type="Gene3D" id="3.30.720.120">
    <property type="match status" value="1"/>
</dbReference>
<evidence type="ECO:0000313" key="4">
    <source>
        <dbReference type="Proteomes" id="UP001271640"/>
    </source>
</evidence>
<keyword evidence="4" id="KW-1185">Reference proteome</keyword>
<dbReference type="InterPro" id="IPR026275">
    <property type="entry name" value="Glyoxalase/dOase/EhpR"/>
</dbReference>
<dbReference type="InterPro" id="IPR037523">
    <property type="entry name" value="VOC_core"/>
</dbReference>
<evidence type="ECO:0000256" key="1">
    <source>
        <dbReference type="PIRNR" id="PIRNR039020"/>
    </source>
</evidence>
<comment type="subunit">
    <text evidence="1">Homodimer.</text>
</comment>
<dbReference type="InterPro" id="IPR004360">
    <property type="entry name" value="Glyas_Fos-R_dOase_dom"/>
</dbReference>
<dbReference type="Pfam" id="PF00903">
    <property type="entry name" value="Glyoxalase"/>
    <property type="match status" value="1"/>
</dbReference>
<name>A0ABU4SR51_9GAMM</name>
<keyword evidence="1" id="KW-0046">Antibiotic resistance</keyword>
<comment type="caution">
    <text evidence="3">The sequence shown here is derived from an EMBL/GenBank/DDBJ whole genome shotgun (WGS) entry which is preliminary data.</text>
</comment>
<dbReference type="InterPro" id="IPR029068">
    <property type="entry name" value="Glyas_Bleomycin-R_OHBP_Dase"/>
</dbReference>
<accession>A0ABU4SR51</accession>
<dbReference type="Proteomes" id="UP001271640">
    <property type="component" value="Unassembled WGS sequence"/>
</dbReference>
<feature type="domain" description="VOC" evidence="2">
    <location>
        <begin position="8"/>
        <end position="124"/>
    </location>
</feature>
<sequence length="125" mass="14465">MEESVSMKPNLQLVYSSDIERSTDFYKTIFNAEPIFSSPRYVAFSADKDAIFAIWRGETKPERATQRFSEIGIMLPSNKDVDQLFEIWQKNPDIEIKQEPCTEVFGRTFLVKDPDGHIIRVCPLD</sequence>
<comment type="function">
    <text evidence="1">Required for resistance to the phenazine antibiotic.</text>
</comment>
<reference evidence="4" key="1">
    <citation type="journal article" date="2024" name="Toxins">
        <title>Genome Sequence Analysis of Native Xenorhabdus Strains Isolated from Entomopathogenic Nematodes in Argentina.</title>
        <authorList>
            <person name="Palma L."/>
            <person name="Frizzo L."/>
            <person name="Kaiser S."/>
            <person name="Berry C."/>
            <person name="Caballero P."/>
            <person name="Bode H.B."/>
            <person name="Del Valle E.E."/>
        </authorList>
    </citation>
    <scope>NUCLEOTIDE SEQUENCE [LARGE SCALE GENOMIC DNA]</scope>
    <source>
        <strain evidence="4">Reich</strain>
    </source>
</reference>
<evidence type="ECO:0000313" key="3">
    <source>
        <dbReference type="EMBL" id="MDX8001044.1"/>
    </source>
</evidence>
<dbReference type="EMBL" id="VCDP01000120">
    <property type="protein sequence ID" value="MDX8001044.1"/>
    <property type="molecule type" value="Genomic_DNA"/>
</dbReference>
<dbReference type="PROSITE" id="PS51819">
    <property type="entry name" value="VOC"/>
    <property type="match status" value="1"/>
</dbReference>
<organism evidence="3 4">
    <name type="scientific">Xenorhabdus littoralis</name>
    <dbReference type="NCBI Taxonomy" id="2582835"/>
    <lineage>
        <taxon>Bacteria</taxon>
        <taxon>Pseudomonadati</taxon>
        <taxon>Pseudomonadota</taxon>
        <taxon>Gammaproteobacteria</taxon>
        <taxon>Enterobacterales</taxon>
        <taxon>Morganellaceae</taxon>
        <taxon>Xenorhabdus</taxon>
    </lineage>
</organism>
<evidence type="ECO:0000259" key="2">
    <source>
        <dbReference type="PROSITE" id="PS51819"/>
    </source>
</evidence>